<dbReference type="Proteomes" id="UP000269945">
    <property type="component" value="Unassembled WGS sequence"/>
</dbReference>
<feature type="region of interest" description="Disordered" evidence="1">
    <location>
        <begin position="1"/>
        <end position="60"/>
    </location>
</feature>
<feature type="region of interest" description="Disordered" evidence="1">
    <location>
        <begin position="145"/>
        <end position="321"/>
    </location>
</feature>
<reference evidence="2 3" key="1">
    <citation type="submission" date="2018-10" db="EMBL/GenBank/DDBJ databases">
        <authorList>
            <person name="Ekblom R."/>
            <person name="Jareborg N."/>
        </authorList>
    </citation>
    <scope>NUCLEOTIDE SEQUENCE [LARGE SCALE GENOMIC DNA]</scope>
    <source>
        <tissue evidence="2">Muscle</tissue>
    </source>
</reference>
<comment type="caution">
    <text evidence="2">The sequence shown here is derived from an EMBL/GenBank/DDBJ whole genome shotgun (WGS) entry which is preliminary data.</text>
</comment>
<keyword evidence="3" id="KW-1185">Reference proteome</keyword>
<protein>
    <submittedName>
        <fullName evidence="2">Uncharacterized protein</fullName>
    </submittedName>
</protein>
<evidence type="ECO:0000256" key="1">
    <source>
        <dbReference type="SAM" id="MobiDB-lite"/>
    </source>
</evidence>
<evidence type="ECO:0000313" key="2">
    <source>
        <dbReference type="EMBL" id="VCW70812.1"/>
    </source>
</evidence>
<feature type="compositionally biased region" description="Basic and acidic residues" evidence="1">
    <location>
        <begin position="1"/>
        <end position="14"/>
    </location>
</feature>
<organism evidence="2 3">
    <name type="scientific">Gulo gulo</name>
    <name type="common">Wolverine</name>
    <name type="synonym">Gluton</name>
    <dbReference type="NCBI Taxonomy" id="48420"/>
    <lineage>
        <taxon>Eukaryota</taxon>
        <taxon>Metazoa</taxon>
        <taxon>Chordata</taxon>
        <taxon>Craniata</taxon>
        <taxon>Vertebrata</taxon>
        <taxon>Euteleostomi</taxon>
        <taxon>Mammalia</taxon>
        <taxon>Eutheria</taxon>
        <taxon>Laurasiatheria</taxon>
        <taxon>Carnivora</taxon>
        <taxon>Caniformia</taxon>
        <taxon>Musteloidea</taxon>
        <taxon>Mustelidae</taxon>
        <taxon>Guloninae</taxon>
        <taxon>Gulo</taxon>
    </lineage>
</organism>
<gene>
    <name evidence="2" type="ORF">BN2614_LOCUS1</name>
</gene>
<dbReference type="EMBL" id="CYRY02006381">
    <property type="protein sequence ID" value="VCW70812.1"/>
    <property type="molecule type" value="Genomic_DNA"/>
</dbReference>
<feature type="compositionally biased region" description="Low complexity" evidence="1">
    <location>
        <begin position="151"/>
        <end position="165"/>
    </location>
</feature>
<sequence>DIELERFSSNEHSRPRPLVSQNQARGPKPCPPGEPGARRSEPIVRSSDPRAGSTARARSSNSALGAAFVSPLFSVPSFSPGRKWLPFSPLTVVFDPGVFGAHCLGCFSVCTFRGSGALCRPLPSGPLRGPRLPHTLGWPISAPGRARHNGALAASPPEPASAVPPRRAPLPAPSSRRGGVLRGNRPAGALTPDLGLLGARYRAERGPSKPTPRAPVGRELCTRACGALHPAPRRPRPGRAARGFHGDGKQASTASATTAKFPAFHPPLGAQRDDRGAGCEERERGDSDPEVRGGTGSGSEAEGLTTGTDRELGPWVWGQWD</sequence>
<feature type="compositionally biased region" description="Basic and acidic residues" evidence="1">
    <location>
        <begin position="271"/>
        <end position="291"/>
    </location>
</feature>
<accession>A0A9X9PXC3</accession>
<evidence type="ECO:0000313" key="3">
    <source>
        <dbReference type="Proteomes" id="UP000269945"/>
    </source>
</evidence>
<feature type="non-terminal residue" evidence="2">
    <location>
        <position position="1"/>
    </location>
</feature>
<proteinExistence type="predicted"/>
<dbReference type="AlphaFoldDB" id="A0A9X9PXC3"/>
<name>A0A9X9PXC3_GULGU</name>